<dbReference type="Proteomes" id="UP000010796">
    <property type="component" value="Chromosome"/>
</dbReference>
<dbReference type="EMBL" id="CP003346">
    <property type="protein sequence ID" value="AGA77690.1"/>
    <property type="molecule type" value="Genomic_DNA"/>
</dbReference>
<dbReference type="Pfam" id="PF00903">
    <property type="entry name" value="Glyoxalase"/>
    <property type="match status" value="1"/>
</dbReference>
<dbReference type="eggNOG" id="COG2764">
    <property type="taxonomic scope" value="Bacteria"/>
</dbReference>
<name>L0FYH4_ECHVK</name>
<dbReference type="InterPro" id="IPR028973">
    <property type="entry name" value="PhnB-like"/>
</dbReference>
<dbReference type="Gene3D" id="3.10.180.10">
    <property type="entry name" value="2,3-Dihydroxybiphenyl 1,2-Dioxygenase, domain 1"/>
    <property type="match status" value="1"/>
</dbReference>
<gene>
    <name evidence="2" type="ordered locus">Echvi_1423</name>
</gene>
<dbReference type="PANTHER" id="PTHR33990">
    <property type="entry name" value="PROTEIN YJDN-RELATED"/>
    <property type="match status" value="1"/>
</dbReference>
<dbReference type="RefSeq" id="WP_015265253.1">
    <property type="nucleotide sequence ID" value="NC_019904.1"/>
</dbReference>
<dbReference type="OrthoDB" id="9795306at2"/>
<dbReference type="AlphaFoldDB" id="L0FYH4"/>
<feature type="domain" description="Glyoxalase/fosfomycin resistance/dioxygenase" evidence="1">
    <location>
        <begin position="3"/>
        <end position="131"/>
    </location>
</feature>
<dbReference type="InterPro" id="IPR004360">
    <property type="entry name" value="Glyas_Fos-R_dOase_dom"/>
</dbReference>
<dbReference type="PATRIC" id="fig|926556.3.peg.1507"/>
<sequence length="138" mass="15737">MIKINPYLSFDGNCKEAMTYYQHCLGGKLSFMTMADGPMAEETPHEQLTQIMHAELRNGELVLMATDMQGPDGHRPGNDMGIQLIFDDEAEIHQCFDRLAEGGEIFEPVRKQFWGDIFGVLRDKFGKKWQVLLPSNQK</sequence>
<evidence type="ECO:0000313" key="3">
    <source>
        <dbReference type="Proteomes" id="UP000010796"/>
    </source>
</evidence>
<evidence type="ECO:0000259" key="1">
    <source>
        <dbReference type="Pfam" id="PF00903"/>
    </source>
</evidence>
<dbReference type="HOGENOM" id="CLU_046006_17_1_10"/>
<protein>
    <recommendedName>
        <fullName evidence="1">Glyoxalase/fosfomycin resistance/dioxygenase domain-containing protein</fullName>
    </recommendedName>
</protein>
<accession>L0FYH4</accession>
<dbReference type="PANTHER" id="PTHR33990:SF1">
    <property type="entry name" value="PROTEIN YJDN"/>
    <property type="match status" value="1"/>
</dbReference>
<organism evidence="2 3">
    <name type="scientific">Echinicola vietnamensis (strain DSM 17526 / LMG 23754 / KMM 6221)</name>
    <dbReference type="NCBI Taxonomy" id="926556"/>
    <lineage>
        <taxon>Bacteria</taxon>
        <taxon>Pseudomonadati</taxon>
        <taxon>Bacteroidota</taxon>
        <taxon>Cytophagia</taxon>
        <taxon>Cytophagales</taxon>
        <taxon>Cyclobacteriaceae</taxon>
        <taxon>Echinicola</taxon>
    </lineage>
</organism>
<reference evidence="3" key="1">
    <citation type="submission" date="2012-02" db="EMBL/GenBank/DDBJ databases">
        <title>The complete genome of Echinicola vietnamensis DSM 17526.</title>
        <authorList>
            <person name="Lucas S."/>
            <person name="Copeland A."/>
            <person name="Lapidus A."/>
            <person name="Glavina del Rio T."/>
            <person name="Dalin E."/>
            <person name="Tice H."/>
            <person name="Bruce D."/>
            <person name="Goodwin L."/>
            <person name="Pitluck S."/>
            <person name="Peters L."/>
            <person name="Ovchinnikova G."/>
            <person name="Teshima H."/>
            <person name="Kyrpides N."/>
            <person name="Mavromatis K."/>
            <person name="Ivanova N."/>
            <person name="Brettin T."/>
            <person name="Detter J.C."/>
            <person name="Han C."/>
            <person name="Larimer F."/>
            <person name="Land M."/>
            <person name="Hauser L."/>
            <person name="Markowitz V."/>
            <person name="Cheng J.-F."/>
            <person name="Hugenholtz P."/>
            <person name="Woyke T."/>
            <person name="Wu D."/>
            <person name="Brambilla E."/>
            <person name="Klenk H.-P."/>
            <person name="Eisen J.A."/>
        </authorList>
    </citation>
    <scope>NUCLEOTIDE SEQUENCE [LARGE SCALE GENOMIC DNA]</scope>
    <source>
        <strain evidence="3">DSM 17526 / LMG 23754 / KMM 6221</strain>
    </source>
</reference>
<dbReference type="CDD" id="cd06588">
    <property type="entry name" value="PhnB_like"/>
    <property type="match status" value="1"/>
</dbReference>
<evidence type="ECO:0000313" key="2">
    <source>
        <dbReference type="EMBL" id="AGA77690.1"/>
    </source>
</evidence>
<keyword evidence="3" id="KW-1185">Reference proteome</keyword>
<dbReference type="SUPFAM" id="SSF54593">
    <property type="entry name" value="Glyoxalase/Bleomycin resistance protein/Dihydroxybiphenyl dioxygenase"/>
    <property type="match status" value="1"/>
</dbReference>
<dbReference type="STRING" id="926556.Echvi_1423"/>
<dbReference type="KEGG" id="evi:Echvi_1423"/>
<dbReference type="InterPro" id="IPR029068">
    <property type="entry name" value="Glyas_Bleomycin-R_OHBP_Dase"/>
</dbReference>
<proteinExistence type="predicted"/>